<dbReference type="AlphaFoldDB" id="A0A6G0XVB1"/>
<gene>
    <name evidence="2" type="ORF">Ae201684_000873</name>
</gene>
<feature type="compositionally biased region" description="Polar residues" evidence="1">
    <location>
        <begin position="419"/>
        <end position="429"/>
    </location>
</feature>
<dbReference type="InterPro" id="IPR015943">
    <property type="entry name" value="WD40/YVTN_repeat-like_dom_sf"/>
</dbReference>
<sequence>MSAVRSVCLVPSGLLNFEGKIMPNAHTFADLDGDGNRELIVGAMSGKVAIFKGLSSSNSICEYTVDGCITAIVTHRIGVESSQGSSVDTPYVMLVMTAEGTCFVLHRKVHRTDDVKSAFALDIHAQFTIPFNVSAADMIDSKLVVGTRDGTIHVFDIQDLDHVKEIKKHRLPGEVESFVRSKPGLLLVCLHTGEVLEVTAESAIVVEHGESLQCGRAYILSGLKSKDVDSCDAFGYFNGQVHLKHSTTNEILWRIQLPDALLMMASIHLFQDGGEEIVLCCWNGDVYLINTLGSQLKFTIPFSITAFFSGSFSTATGSEDVIFCATTSGGILYYVGIGQSIRHIRHDSVMDVITHSSLYSSIGTPAKRRAVLLGLRQHLPAIQLDIPDEPTLQECIRACVYASNALMEPPSAPADDSIDQQSLQDTTVDTEPEQIQPEEVVSPEVAQEKQSDNDTEERRPDEATEERQNEELVEEQQVEEVEEEKQHEELEQTTDERDPFSEDEHIRQWTTRCLREVDRQRQNGMKGQK</sequence>
<evidence type="ECO:0000313" key="3">
    <source>
        <dbReference type="Proteomes" id="UP000481153"/>
    </source>
</evidence>
<dbReference type="PANTHER" id="PTHR16317:SF1">
    <property type="entry name" value="KICSTOR COMPLEX PROTEIN ITFG2"/>
    <property type="match status" value="1"/>
</dbReference>
<dbReference type="Proteomes" id="UP000481153">
    <property type="component" value="Unassembled WGS sequence"/>
</dbReference>
<proteinExistence type="predicted"/>
<feature type="compositionally biased region" description="Basic and acidic residues" evidence="1">
    <location>
        <begin position="446"/>
        <end position="470"/>
    </location>
</feature>
<dbReference type="EMBL" id="VJMJ01000009">
    <property type="protein sequence ID" value="KAF0744389.1"/>
    <property type="molecule type" value="Genomic_DNA"/>
</dbReference>
<keyword evidence="3" id="KW-1185">Reference proteome</keyword>
<feature type="compositionally biased region" description="Basic and acidic residues" evidence="1">
    <location>
        <begin position="484"/>
        <end position="521"/>
    </location>
</feature>
<dbReference type="InterPro" id="IPR031793">
    <property type="entry name" value="KICSTOR_ITFG2"/>
</dbReference>
<organism evidence="2 3">
    <name type="scientific">Aphanomyces euteiches</name>
    <dbReference type="NCBI Taxonomy" id="100861"/>
    <lineage>
        <taxon>Eukaryota</taxon>
        <taxon>Sar</taxon>
        <taxon>Stramenopiles</taxon>
        <taxon>Oomycota</taxon>
        <taxon>Saprolegniomycetes</taxon>
        <taxon>Saprolegniales</taxon>
        <taxon>Verrucalvaceae</taxon>
        <taxon>Aphanomyces</taxon>
    </lineage>
</organism>
<name>A0A6G0XVB1_9STRA</name>
<dbReference type="InterPro" id="IPR036322">
    <property type="entry name" value="WD40_repeat_dom_sf"/>
</dbReference>
<protein>
    <submittedName>
        <fullName evidence="2">Uncharacterized protein</fullName>
    </submittedName>
</protein>
<comment type="caution">
    <text evidence="2">The sequence shown here is derived from an EMBL/GenBank/DDBJ whole genome shotgun (WGS) entry which is preliminary data.</text>
</comment>
<dbReference type="SUPFAM" id="SSF50978">
    <property type="entry name" value="WD40 repeat-like"/>
    <property type="match status" value="1"/>
</dbReference>
<dbReference type="Pfam" id="PF15907">
    <property type="entry name" value="Itfg2"/>
    <property type="match status" value="1"/>
</dbReference>
<feature type="compositionally biased region" description="Acidic residues" evidence="1">
    <location>
        <begin position="471"/>
        <end position="483"/>
    </location>
</feature>
<dbReference type="Gene3D" id="2.130.10.10">
    <property type="entry name" value="YVTN repeat-like/Quinoprotein amine dehydrogenase"/>
    <property type="match status" value="1"/>
</dbReference>
<accession>A0A6G0XVB1</accession>
<dbReference type="VEuPathDB" id="FungiDB:AeMF1_012041"/>
<dbReference type="GO" id="GO:0032006">
    <property type="term" value="P:regulation of TOR signaling"/>
    <property type="evidence" value="ECO:0007669"/>
    <property type="project" value="TreeGrafter"/>
</dbReference>
<evidence type="ECO:0000313" key="2">
    <source>
        <dbReference type="EMBL" id="KAF0744389.1"/>
    </source>
</evidence>
<evidence type="ECO:0000256" key="1">
    <source>
        <dbReference type="SAM" id="MobiDB-lite"/>
    </source>
</evidence>
<feature type="region of interest" description="Disordered" evidence="1">
    <location>
        <begin position="408"/>
        <end position="529"/>
    </location>
</feature>
<dbReference type="PANTHER" id="PTHR16317">
    <property type="entry name" value="INTEGRIN ALPHA REPEAT DOMAIN-CONTAINING"/>
    <property type="match status" value="1"/>
</dbReference>
<reference evidence="2 3" key="1">
    <citation type="submission" date="2019-07" db="EMBL/GenBank/DDBJ databases">
        <title>Genomics analysis of Aphanomyces spp. identifies a new class of oomycete effector associated with host adaptation.</title>
        <authorList>
            <person name="Gaulin E."/>
        </authorList>
    </citation>
    <scope>NUCLEOTIDE SEQUENCE [LARGE SCALE GENOMIC DNA]</scope>
    <source>
        <strain evidence="2 3">ATCC 201684</strain>
    </source>
</reference>